<dbReference type="Proteomes" id="UP001321542">
    <property type="component" value="Chromosome"/>
</dbReference>
<reference evidence="1 2" key="2">
    <citation type="journal article" date="2023" name="ChemBioChem">
        <title>Acyltransferase Domain Exchange between Two Independent Type I Polyketide Synthases in the Same Producer Strain of Macrolide Antibiotics.</title>
        <authorList>
            <person name="Kudo F."/>
            <person name="Kishikawa K."/>
            <person name="Tsuboi K."/>
            <person name="Kido T."/>
            <person name="Usui T."/>
            <person name="Hashimoto J."/>
            <person name="Shin-Ya K."/>
            <person name="Miyanaga A."/>
            <person name="Eguchi T."/>
        </authorList>
    </citation>
    <scope>NUCLEOTIDE SEQUENCE [LARGE SCALE GENOMIC DNA]</scope>
    <source>
        <strain evidence="1 2">A-8890</strain>
    </source>
</reference>
<dbReference type="EMBL" id="AP018448">
    <property type="protein sequence ID" value="BBC30029.1"/>
    <property type="molecule type" value="Genomic_DNA"/>
</dbReference>
<evidence type="ECO:0000313" key="2">
    <source>
        <dbReference type="Proteomes" id="UP001321542"/>
    </source>
</evidence>
<organism evidence="1 2">
    <name type="scientific">Streptomyces graminofaciens</name>
    <dbReference type="NCBI Taxonomy" id="68212"/>
    <lineage>
        <taxon>Bacteria</taxon>
        <taxon>Bacillati</taxon>
        <taxon>Actinomycetota</taxon>
        <taxon>Actinomycetes</taxon>
        <taxon>Kitasatosporales</taxon>
        <taxon>Streptomycetaceae</taxon>
        <taxon>Streptomyces</taxon>
    </lineage>
</organism>
<proteinExistence type="predicted"/>
<keyword evidence="2" id="KW-1185">Reference proteome</keyword>
<evidence type="ECO:0000313" key="1">
    <source>
        <dbReference type="EMBL" id="BBC30029.1"/>
    </source>
</evidence>
<protein>
    <submittedName>
        <fullName evidence="1">Uncharacterized protein</fullName>
    </submittedName>
</protein>
<gene>
    <name evidence="1" type="ORF">SGFS_013230</name>
</gene>
<sequence>MARNLHRVDQARESLALAASVDAEDGRAVARLVGRLEYDVEVLLEGAGAESAAVVRARRVLESAKRLDMSQRGSVARALGRLETILAELVELLTGGGES</sequence>
<dbReference type="RefSeq" id="WP_286248333.1">
    <property type="nucleotide sequence ID" value="NZ_AP018448.1"/>
</dbReference>
<reference evidence="1 2" key="1">
    <citation type="journal article" date="2010" name="ChemBioChem">
        <title>Cloning and characterization of the biosynthetic gene cluster of 16-membered macrolide antibiotic FD-891: involvement of a dual functional cytochrome P450 monooxygenase catalyzing epoxidation and hydroxylation.</title>
        <authorList>
            <person name="Kudo F."/>
            <person name="Motegi A."/>
            <person name="Mizoue K."/>
            <person name="Eguchi T."/>
        </authorList>
    </citation>
    <scope>NUCLEOTIDE SEQUENCE [LARGE SCALE GENOMIC DNA]</scope>
    <source>
        <strain evidence="1 2">A-8890</strain>
    </source>
</reference>
<accession>A0ABN5VA19</accession>
<name>A0ABN5VA19_9ACTN</name>